<dbReference type="STRING" id="56408.A0A1E5RGX4"/>
<evidence type="ECO:0000256" key="2">
    <source>
        <dbReference type="ARBA" id="ARBA00006780"/>
    </source>
</evidence>
<reference evidence="14" key="1">
    <citation type="journal article" date="2016" name="Genome Announc.">
        <title>Genome sequences of three species of Hanseniaspora isolated from spontaneous wine fermentations.</title>
        <authorList>
            <person name="Sternes P.R."/>
            <person name="Lee D."/>
            <person name="Kutyna D.R."/>
            <person name="Borneman A.R."/>
        </authorList>
    </citation>
    <scope>NUCLEOTIDE SEQUENCE [LARGE SCALE GENOMIC DNA]</scope>
    <source>
        <strain evidence="14">AWRI3579</strain>
    </source>
</reference>
<sequence>MSQPGLWMKWAKVWAAGGAIVGAGVLLFEYTVPTKEQLIEQLSPELREQYERERELRQAEQRELMKIVQQTMKSNDPIWKTGSIRSPWERDAFVEDKGDSNNDQPQQQQLVQQQDHFNEFHKIRSDQKQKDDLEKISQELEQIRIKSEERTREILEERRKNAPWYKFW</sequence>
<evidence type="ECO:0000313" key="13">
    <source>
        <dbReference type="EMBL" id="OEJ86135.1"/>
    </source>
</evidence>
<dbReference type="GO" id="GO:0005743">
    <property type="term" value="C:mitochondrial inner membrane"/>
    <property type="evidence" value="ECO:0007669"/>
    <property type="project" value="UniProtKB-SubCell"/>
</dbReference>
<comment type="subcellular location">
    <subcellularLocation>
        <location evidence="1 10">Mitochondrion inner membrane</location>
        <topology evidence="1 10">Single-pass membrane protein</topology>
    </subcellularLocation>
</comment>
<dbReference type="InterPro" id="IPR012420">
    <property type="entry name" value="Cbp4"/>
</dbReference>
<dbReference type="Pfam" id="PF07960">
    <property type="entry name" value="CBP4"/>
    <property type="match status" value="1"/>
</dbReference>
<evidence type="ECO:0000256" key="7">
    <source>
        <dbReference type="ARBA" id="ARBA00023136"/>
    </source>
</evidence>
<evidence type="ECO:0000256" key="12">
    <source>
        <dbReference type="SAM" id="MobiDB-lite"/>
    </source>
</evidence>
<dbReference type="AlphaFoldDB" id="A0A1E5RGX4"/>
<keyword evidence="3 10" id="KW-0812">Transmembrane</keyword>
<evidence type="ECO:0000313" key="14">
    <source>
        <dbReference type="Proteomes" id="UP000095728"/>
    </source>
</evidence>
<accession>A0A1E5RGX4</accession>
<keyword evidence="8 10" id="KW-0143">Chaperone</keyword>
<feature type="compositionally biased region" description="Basic and acidic residues" evidence="12">
    <location>
        <begin position="90"/>
        <end position="100"/>
    </location>
</feature>
<keyword evidence="5 10" id="KW-1133">Transmembrane helix</keyword>
<feature type="unsure residue" description="D or N" evidence="13">
    <location>
        <position position="96"/>
    </location>
</feature>
<comment type="caution">
    <text evidence="13">The sequence shown here is derived from an EMBL/GenBank/DDBJ whole genome shotgun (WGS) entry which is preliminary data.</text>
</comment>
<dbReference type="Proteomes" id="UP000095728">
    <property type="component" value="Unassembled WGS sequence"/>
</dbReference>
<dbReference type="PANTHER" id="PTHR28202">
    <property type="entry name" value="ASSEMBLY FACTOR CBP4"/>
    <property type="match status" value="1"/>
</dbReference>
<feature type="unsure residue" description="D or N" evidence="13">
    <location>
        <position position="132"/>
    </location>
</feature>
<dbReference type="InParanoid" id="A0A1E5RGX4"/>
<dbReference type="GO" id="GO:0034551">
    <property type="term" value="P:mitochondrial respiratory chain complex III assembly"/>
    <property type="evidence" value="ECO:0007669"/>
    <property type="project" value="TreeGrafter"/>
</dbReference>
<evidence type="ECO:0000256" key="3">
    <source>
        <dbReference type="ARBA" id="ARBA00022692"/>
    </source>
</evidence>
<dbReference type="EMBL" id="LPNM01000006">
    <property type="protein sequence ID" value="OEJ86135.1"/>
    <property type="molecule type" value="Genomic_DNA"/>
</dbReference>
<comment type="function">
    <text evidence="9 10">Essential for the assembly of ubiquinol-cytochrome c reductase. It has a direct effect on the correct occurrence of the Rieske protein, core 4, core 5 and apocytochrome b.</text>
</comment>
<keyword evidence="6 10" id="KW-0496">Mitochondrion</keyword>
<feature type="transmembrane region" description="Helical" evidence="10">
    <location>
        <begin position="13"/>
        <end position="32"/>
    </location>
</feature>
<dbReference type="PANTHER" id="PTHR28202:SF1">
    <property type="entry name" value="ASSEMBLY FACTOR CBP4"/>
    <property type="match status" value="1"/>
</dbReference>
<dbReference type="FunCoup" id="A0A1E5RGX4">
    <property type="interactions" value="53"/>
</dbReference>
<evidence type="ECO:0000256" key="5">
    <source>
        <dbReference type="ARBA" id="ARBA00022989"/>
    </source>
</evidence>
<proteinExistence type="inferred from homology"/>
<organism evidence="13 14">
    <name type="scientific">Hanseniaspora osmophila</name>
    <dbReference type="NCBI Taxonomy" id="56408"/>
    <lineage>
        <taxon>Eukaryota</taxon>
        <taxon>Fungi</taxon>
        <taxon>Dikarya</taxon>
        <taxon>Ascomycota</taxon>
        <taxon>Saccharomycotina</taxon>
        <taxon>Saccharomycetes</taxon>
        <taxon>Saccharomycodales</taxon>
        <taxon>Saccharomycodaceae</taxon>
        <taxon>Hanseniaspora</taxon>
    </lineage>
</organism>
<evidence type="ECO:0000256" key="8">
    <source>
        <dbReference type="ARBA" id="ARBA00023186"/>
    </source>
</evidence>
<feature type="region of interest" description="Disordered" evidence="12">
    <location>
        <begin position="90"/>
        <end position="112"/>
    </location>
</feature>
<evidence type="ECO:0000256" key="10">
    <source>
        <dbReference type="RuleBase" id="RU368005"/>
    </source>
</evidence>
<feature type="coiled-coil region" evidence="11">
    <location>
        <begin position="43"/>
        <end position="70"/>
    </location>
</feature>
<keyword evidence="7 10" id="KW-0472">Membrane</keyword>
<protein>
    <recommendedName>
        <fullName evidence="10">Cytochrome b mRNA-processing protein 4</fullName>
    </recommendedName>
</protein>
<keyword evidence="11" id="KW-0175">Coiled coil</keyword>
<evidence type="ECO:0000256" key="4">
    <source>
        <dbReference type="ARBA" id="ARBA00022792"/>
    </source>
</evidence>
<feature type="coiled-coil region" evidence="11">
    <location>
        <begin position="123"/>
        <end position="153"/>
    </location>
</feature>
<keyword evidence="14" id="KW-1185">Reference proteome</keyword>
<evidence type="ECO:0000256" key="9">
    <source>
        <dbReference type="ARBA" id="ARBA00025413"/>
    </source>
</evidence>
<evidence type="ECO:0000256" key="1">
    <source>
        <dbReference type="ARBA" id="ARBA00004434"/>
    </source>
</evidence>
<keyword evidence="4 10" id="KW-0999">Mitochondrion inner membrane</keyword>
<dbReference type="OrthoDB" id="5576752at2759"/>
<evidence type="ECO:0000256" key="6">
    <source>
        <dbReference type="ARBA" id="ARBA00023128"/>
    </source>
</evidence>
<gene>
    <name evidence="13" type="ORF">AWRI3579_g1138</name>
</gene>
<name>A0A1E5RGX4_9ASCO</name>
<evidence type="ECO:0000256" key="11">
    <source>
        <dbReference type="SAM" id="Coils"/>
    </source>
</evidence>
<comment type="similarity">
    <text evidence="2 10">Belongs to the CBP4 family.</text>
</comment>